<evidence type="ECO:0000256" key="5">
    <source>
        <dbReference type="SAM" id="Phobius"/>
    </source>
</evidence>
<feature type="transmembrane region" description="Helical" evidence="5">
    <location>
        <begin position="302"/>
        <end position="323"/>
    </location>
</feature>
<dbReference type="SUPFAM" id="SSF103473">
    <property type="entry name" value="MFS general substrate transporter"/>
    <property type="match status" value="1"/>
</dbReference>
<dbReference type="GO" id="GO:0005886">
    <property type="term" value="C:plasma membrane"/>
    <property type="evidence" value="ECO:0007669"/>
    <property type="project" value="TreeGrafter"/>
</dbReference>
<dbReference type="Proteomes" id="UP000637239">
    <property type="component" value="Chromosome 8"/>
</dbReference>
<keyword evidence="3 5" id="KW-1133">Transmembrane helix</keyword>
<feature type="transmembrane region" description="Helical" evidence="5">
    <location>
        <begin position="343"/>
        <end position="366"/>
    </location>
</feature>
<evidence type="ECO:0000256" key="4">
    <source>
        <dbReference type="ARBA" id="ARBA00023136"/>
    </source>
</evidence>
<dbReference type="Pfam" id="PF07690">
    <property type="entry name" value="MFS_1"/>
    <property type="match status" value="1"/>
</dbReference>
<accession>A0A7R7VWT9</accession>
<keyword evidence="4 5" id="KW-0472">Membrane</keyword>
<reference evidence="6" key="1">
    <citation type="submission" date="2021-01" db="EMBL/GenBank/DDBJ databases">
        <authorList>
            <consortium name="Aspergillus chevalieri M1 genome sequencing consortium"/>
            <person name="Kazuki M."/>
            <person name="Futagami T."/>
        </authorList>
    </citation>
    <scope>NUCLEOTIDE SEQUENCE</scope>
    <source>
        <strain evidence="6">M1</strain>
    </source>
</reference>
<evidence type="ECO:0000256" key="2">
    <source>
        <dbReference type="ARBA" id="ARBA00022692"/>
    </source>
</evidence>
<dbReference type="KEGG" id="ache:ACHE_80117A"/>
<dbReference type="GeneID" id="66986566"/>
<feature type="transmembrane region" description="Helical" evidence="5">
    <location>
        <begin position="67"/>
        <end position="89"/>
    </location>
</feature>
<feature type="transmembrane region" description="Helical" evidence="5">
    <location>
        <begin position="224"/>
        <end position="243"/>
    </location>
</feature>
<organism evidence="6 7">
    <name type="scientific">Aspergillus chevalieri</name>
    <name type="common">Eurotium chevalieri</name>
    <dbReference type="NCBI Taxonomy" id="182096"/>
    <lineage>
        <taxon>Eukaryota</taxon>
        <taxon>Fungi</taxon>
        <taxon>Dikarya</taxon>
        <taxon>Ascomycota</taxon>
        <taxon>Pezizomycotina</taxon>
        <taxon>Eurotiomycetes</taxon>
        <taxon>Eurotiomycetidae</taxon>
        <taxon>Eurotiales</taxon>
        <taxon>Aspergillaceae</taxon>
        <taxon>Aspergillus</taxon>
        <taxon>Aspergillus subgen. Aspergillus</taxon>
    </lineage>
</organism>
<dbReference type="AlphaFoldDB" id="A0A7R7VWT9"/>
<reference evidence="6" key="2">
    <citation type="submission" date="2021-02" db="EMBL/GenBank/DDBJ databases">
        <title>Aspergillus chevalieri M1 genome sequence.</title>
        <authorList>
            <person name="Kadooka C."/>
            <person name="Mori K."/>
            <person name="Futagami T."/>
        </authorList>
    </citation>
    <scope>NUCLEOTIDE SEQUENCE</scope>
    <source>
        <strain evidence="6">M1</strain>
    </source>
</reference>
<feature type="transmembrane region" description="Helical" evidence="5">
    <location>
        <begin position="110"/>
        <end position="129"/>
    </location>
</feature>
<comment type="subcellular location">
    <subcellularLocation>
        <location evidence="1">Membrane</location>
        <topology evidence="1">Multi-pass membrane protein</topology>
    </subcellularLocation>
</comment>
<dbReference type="InterPro" id="IPR036259">
    <property type="entry name" value="MFS_trans_sf"/>
</dbReference>
<evidence type="ECO:0008006" key="8">
    <source>
        <dbReference type="Google" id="ProtNLM"/>
    </source>
</evidence>
<gene>
    <name evidence="6" type="ORF">ACHE_80117A</name>
</gene>
<keyword evidence="7" id="KW-1185">Reference proteome</keyword>
<proteinExistence type="predicted"/>
<dbReference type="InterPro" id="IPR011701">
    <property type="entry name" value="MFS"/>
</dbReference>
<sequence length="516" mass="56618">MEIEGSLKASHEAAGDGSMVVNLDSFAPIPGNRTGPKLAADGHTILIPQPRDDASDPLNWSAFKKHAILLCIAFGSFAGDFGMAIGIPAGTLQSEEWRVSASVVNEPNNLAVLMIGISSLLWVPLLSSWGRAPVLFWSTVMGLFFTLGCLLAPNFHTYYAMRALQGLTQGTGSSIGLQLIQDMFFFHEHSRKIGLWYGIFLVSPFAGPMFGNFMVAGLGAWRPLFWLVFAWSACLTAMIVVFADESFYNREIADEKQPNRPMHTVARLSRVVGWWQLEHHRDYYSPILPSYLRLFKVALQPIVLLVVLAYSLLFMWSIGINQSSALLLELPQASGGYGMSARAIGYIYFSPVVSVFLGWWAGHFLNDYATVQYTKRHQGRFVPEAQLWVAYLAALVMIPGIVLVGITLQRHLHWVGILFGWGMFQGGVMIVSVVMAAYGLNCCPASSGEVSAFLNLGRAVCGFVVGYFQQPWGLKEGYDVSFGLQAVVTVVGFLAVGCIQAFGARLRRVSLCMGSP</sequence>
<dbReference type="RefSeq" id="XP_043140730.1">
    <property type="nucleotide sequence ID" value="XM_043283452.1"/>
</dbReference>
<feature type="transmembrane region" description="Helical" evidence="5">
    <location>
        <begin position="414"/>
        <end position="440"/>
    </location>
</feature>
<dbReference type="PANTHER" id="PTHR23502">
    <property type="entry name" value="MAJOR FACILITATOR SUPERFAMILY"/>
    <property type="match status" value="1"/>
</dbReference>
<protein>
    <recommendedName>
        <fullName evidence="8">Major facilitator superfamily (MFS) profile domain-containing protein</fullName>
    </recommendedName>
</protein>
<feature type="transmembrane region" description="Helical" evidence="5">
    <location>
        <begin position="482"/>
        <end position="503"/>
    </location>
</feature>
<dbReference type="EMBL" id="AP024423">
    <property type="protein sequence ID" value="BCR92217.1"/>
    <property type="molecule type" value="Genomic_DNA"/>
</dbReference>
<keyword evidence="2 5" id="KW-0812">Transmembrane</keyword>
<dbReference type="GO" id="GO:0022857">
    <property type="term" value="F:transmembrane transporter activity"/>
    <property type="evidence" value="ECO:0007669"/>
    <property type="project" value="InterPro"/>
</dbReference>
<dbReference type="Gene3D" id="1.20.1250.20">
    <property type="entry name" value="MFS general substrate transporter like domains"/>
    <property type="match status" value="1"/>
</dbReference>
<evidence type="ECO:0000256" key="1">
    <source>
        <dbReference type="ARBA" id="ARBA00004141"/>
    </source>
</evidence>
<evidence type="ECO:0000313" key="7">
    <source>
        <dbReference type="Proteomes" id="UP000637239"/>
    </source>
</evidence>
<feature type="transmembrane region" description="Helical" evidence="5">
    <location>
        <begin position="135"/>
        <end position="155"/>
    </location>
</feature>
<evidence type="ECO:0000313" key="6">
    <source>
        <dbReference type="EMBL" id="BCR92217.1"/>
    </source>
</evidence>
<name>A0A7R7VWT9_ASPCH</name>
<feature type="transmembrane region" description="Helical" evidence="5">
    <location>
        <begin position="387"/>
        <end position="408"/>
    </location>
</feature>
<evidence type="ECO:0000256" key="3">
    <source>
        <dbReference type="ARBA" id="ARBA00022989"/>
    </source>
</evidence>
<dbReference type="PANTHER" id="PTHR23502:SF22">
    <property type="entry name" value="MAJOR FACILITATOR SUPERFAMILY (MFS) PROFILE DOMAIN-CONTAINING PROTEIN"/>
    <property type="match status" value="1"/>
</dbReference>
<feature type="transmembrane region" description="Helical" evidence="5">
    <location>
        <begin position="195"/>
        <end position="218"/>
    </location>
</feature>